<keyword evidence="1" id="KW-0472">Membrane</keyword>
<reference evidence="2 3" key="1">
    <citation type="submission" date="2019-09" db="EMBL/GenBank/DDBJ databases">
        <title>Taxonomy of Antarctic Massilia spp.: description of Massilia rubra sp. nov., Massilia aquatica sp. nov., Massilia mucilaginosa sp. nov., Massilia frigida sp. nov. isolated from streams, lakes and regoliths.</title>
        <authorList>
            <person name="Holochova P."/>
            <person name="Sedlacek I."/>
            <person name="Kralova S."/>
            <person name="Maslanova I."/>
            <person name="Busse H.-J."/>
            <person name="Stankova E."/>
            <person name="Vrbovska V."/>
            <person name="Kovarovic V."/>
            <person name="Bartak M."/>
            <person name="Svec P."/>
            <person name="Pantucek R."/>
        </authorList>
    </citation>
    <scope>NUCLEOTIDE SEQUENCE [LARGE SCALE GENOMIC DNA]</scope>
    <source>
        <strain evidence="2 3">CCM 8692</strain>
    </source>
</reference>
<dbReference type="RefSeq" id="WP_167227091.1">
    <property type="nucleotide sequence ID" value="NZ_VUYU01000012.1"/>
</dbReference>
<evidence type="ECO:0000256" key="1">
    <source>
        <dbReference type="SAM" id="Phobius"/>
    </source>
</evidence>
<dbReference type="Proteomes" id="UP000785613">
    <property type="component" value="Unassembled WGS sequence"/>
</dbReference>
<gene>
    <name evidence="2" type="ORF">F0185_19085</name>
</gene>
<sequence>MTDNLYAPPQADMSKTPVAAGSDDSFYVVSQRKFTLMFILTFSMYQVYWYYKNWSNYKKQCQLQNSTDSDIWPVARAFFALFFIHALFRRVDQHADAKQRPLAWDFASHATGLVVLLVVANVLNGFITRMVGPFLGNLIALAVLGGIGYSMRSAQAFINKACGDPEGAANNDLTTANYVWMGFGVLMWLMVIVGMFATATPV</sequence>
<keyword evidence="1" id="KW-1133">Transmembrane helix</keyword>
<evidence type="ECO:0000313" key="3">
    <source>
        <dbReference type="Proteomes" id="UP000785613"/>
    </source>
</evidence>
<evidence type="ECO:0000313" key="2">
    <source>
        <dbReference type="EMBL" id="NHZ35672.1"/>
    </source>
</evidence>
<comment type="caution">
    <text evidence="2">The sequence shown here is derived from an EMBL/GenBank/DDBJ whole genome shotgun (WGS) entry which is preliminary data.</text>
</comment>
<feature type="transmembrane region" description="Helical" evidence="1">
    <location>
        <begin position="109"/>
        <end position="128"/>
    </location>
</feature>
<evidence type="ECO:0008006" key="4">
    <source>
        <dbReference type="Google" id="ProtNLM"/>
    </source>
</evidence>
<name>A0ABX0LU14_9BURK</name>
<protein>
    <recommendedName>
        <fullName evidence="4">DUF4234 domain-containing protein</fullName>
    </recommendedName>
</protein>
<feature type="transmembrane region" description="Helical" evidence="1">
    <location>
        <begin position="178"/>
        <end position="199"/>
    </location>
</feature>
<keyword evidence="3" id="KW-1185">Reference proteome</keyword>
<feature type="transmembrane region" description="Helical" evidence="1">
    <location>
        <begin position="34"/>
        <end position="51"/>
    </location>
</feature>
<proteinExistence type="predicted"/>
<feature type="transmembrane region" description="Helical" evidence="1">
    <location>
        <begin position="134"/>
        <end position="151"/>
    </location>
</feature>
<dbReference type="EMBL" id="VUYU01000012">
    <property type="protein sequence ID" value="NHZ35672.1"/>
    <property type="molecule type" value="Genomic_DNA"/>
</dbReference>
<keyword evidence="1" id="KW-0812">Transmembrane</keyword>
<feature type="transmembrane region" description="Helical" evidence="1">
    <location>
        <begin position="71"/>
        <end position="88"/>
    </location>
</feature>
<accession>A0ABX0LU14</accession>
<organism evidence="2 3">
    <name type="scientific">Massilia rubra</name>
    <dbReference type="NCBI Taxonomy" id="2607910"/>
    <lineage>
        <taxon>Bacteria</taxon>
        <taxon>Pseudomonadati</taxon>
        <taxon>Pseudomonadota</taxon>
        <taxon>Betaproteobacteria</taxon>
        <taxon>Burkholderiales</taxon>
        <taxon>Oxalobacteraceae</taxon>
        <taxon>Telluria group</taxon>
        <taxon>Massilia</taxon>
    </lineage>
</organism>